<evidence type="ECO:0000259" key="1">
    <source>
        <dbReference type="Pfam" id="PF00535"/>
    </source>
</evidence>
<dbReference type="PANTHER" id="PTHR43685:SF3">
    <property type="entry name" value="SLR2126 PROTEIN"/>
    <property type="match status" value="1"/>
</dbReference>
<dbReference type="InterPro" id="IPR001173">
    <property type="entry name" value="Glyco_trans_2-like"/>
</dbReference>
<dbReference type="EMBL" id="UOEU01000554">
    <property type="protein sequence ID" value="VAW34832.1"/>
    <property type="molecule type" value="Genomic_DNA"/>
</dbReference>
<feature type="domain" description="Glycosyltransferase 2-like" evidence="1">
    <location>
        <begin position="8"/>
        <end position="170"/>
    </location>
</feature>
<dbReference type="GO" id="GO:0016740">
    <property type="term" value="F:transferase activity"/>
    <property type="evidence" value="ECO:0007669"/>
    <property type="project" value="UniProtKB-KW"/>
</dbReference>
<accession>A0A3B0V7V1</accession>
<dbReference type="SUPFAM" id="SSF53448">
    <property type="entry name" value="Nucleotide-diphospho-sugar transferases"/>
    <property type="match status" value="1"/>
</dbReference>
<evidence type="ECO:0000313" key="2">
    <source>
        <dbReference type="EMBL" id="VAW34832.1"/>
    </source>
</evidence>
<dbReference type="InterPro" id="IPR029044">
    <property type="entry name" value="Nucleotide-diphossugar_trans"/>
</dbReference>
<organism evidence="2">
    <name type="scientific">hydrothermal vent metagenome</name>
    <dbReference type="NCBI Taxonomy" id="652676"/>
    <lineage>
        <taxon>unclassified sequences</taxon>
        <taxon>metagenomes</taxon>
        <taxon>ecological metagenomes</taxon>
    </lineage>
</organism>
<proteinExistence type="predicted"/>
<gene>
    <name evidence="2" type="ORF">MNBD_CHLOROFLEXI01-613</name>
</gene>
<dbReference type="AlphaFoldDB" id="A0A3B0V7V1"/>
<name>A0A3B0V7V1_9ZZZZ</name>
<feature type="non-terminal residue" evidence="2">
    <location>
        <position position="250"/>
    </location>
</feature>
<keyword evidence="2" id="KW-0808">Transferase</keyword>
<protein>
    <submittedName>
        <fullName evidence="2">Glycosyl transferase, family 2</fullName>
    </submittedName>
</protein>
<dbReference type="Pfam" id="PF00535">
    <property type="entry name" value="Glycos_transf_2"/>
    <property type="match status" value="1"/>
</dbReference>
<sequence>MSEMPFFSIIVPTYNRPRRLASCLRALADLDYPRDQYEVIVVDDGSVQSSEEMVASFADKICVQYVYQENQGPAVARNNGARMANGRFLAFTDDDCVPSASWLHQLASQLISEPQKMVGGYTRNALSRNPFSITSQLLIDYLYHHFNRTESRARFFTSNNFVVSADLFWQVGGFDETMPLAAGEDREFCDRWLESGFGMIYLPRAVIFHAHKLGIRSFWRQHFNYGRGAWHYRALRSQRTATAVQLESPK</sequence>
<dbReference type="Gene3D" id="3.90.550.10">
    <property type="entry name" value="Spore Coat Polysaccharide Biosynthesis Protein SpsA, Chain A"/>
    <property type="match status" value="1"/>
</dbReference>
<dbReference type="InterPro" id="IPR050834">
    <property type="entry name" value="Glycosyltransf_2"/>
</dbReference>
<dbReference type="PANTHER" id="PTHR43685">
    <property type="entry name" value="GLYCOSYLTRANSFERASE"/>
    <property type="match status" value="1"/>
</dbReference>
<reference evidence="2" key="1">
    <citation type="submission" date="2018-06" db="EMBL/GenBank/DDBJ databases">
        <authorList>
            <person name="Zhirakovskaya E."/>
        </authorList>
    </citation>
    <scope>NUCLEOTIDE SEQUENCE</scope>
</reference>